<dbReference type="EMBL" id="CP095071">
    <property type="protein sequence ID" value="UOQ85844.1"/>
    <property type="molecule type" value="Genomic_DNA"/>
</dbReference>
<protein>
    <submittedName>
        <fullName evidence="1">Spore coat protein</fullName>
    </submittedName>
</protein>
<dbReference type="RefSeq" id="WP_244746117.1">
    <property type="nucleotide sequence ID" value="NZ_CP095071.1"/>
</dbReference>
<reference evidence="1 2" key="1">
    <citation type="submission" date="2022-04" db="EMBL/GenBank/DDBJ databases">
        <title>Gracilibacillus sp. isolated from saltern.</title>
        <authorList>
            <person name="Won M."/>
            <person name="Lee C.-M."/>
            <person name="Woen H.-Y."/>
            <person name="Kwon S.-W."/>
        </authorList>
    </citation>
    <scope>NUCLEOTIDE SEQUENCE [LARGE SCALE GENOMIC DNA]</scope>
    <source>
        <strain evidence="1 2">SSPM10-3</strain>
    </source>
</reference>
<evidence type="ECO:0000313" key="1">
    <source>
        <dbReference type="EMBL" id="UOQ85844.1"/>
    </source>
</evidence>
<organism evidence="1 2">
    <name type="scientific">Gracilibacillus salinarum</name>
    <dbReference type="NCBI Taxonomy" id="2932255"/>
    <lineage>
        <taxon>Bacteria</taxon>
        <taxon>Bacillati</taxon>
        <taxon>Bacillota</taxon>
        <taxon>Bacilli</taxon>
        <taxon>Bacillales</taxon>
        <taxon>Bacillaceae</taxon>
        <taxon>Gracilibacillus</taxon>
    </lineage>
</organism>
<keyword evidence="2" id="KW-1185">Reference proteome</keyword>
<sequence length="129" mass="13999">MRHRRPFGCVSPANTIVHPTKCKEVHTCSESQVNHIHPTHTNVVNHHLVKNTHYYPQTTSYQNTVDQVNTVGDPNAVMGAMDPGMGNGMGNNMGAGMNNGMNNGMVGGAVDPGYNYPPAGHCCKPKKMW</sequence>
<dbReference type="Pfam" id="PF11122">
    <property type="entry name" value="Spore-coat_CotD"/>
    <property type="match status" value="1"/>
</dbReference>
<accession>A0ABY4GNM4</accession>
<gene>
    <name evidence="1" type="ORF">MUN87_02750</name>
</gene>
<keyword evidence="1" id="KW-0167">Capsid protein</keyword>
<name>A0ABY4GNM4_9BACI</name>
<keyword evidence="1" id="KW-0946">Virion</keyword>
<dbReference type="InterPro" id="IPR020108">
    <property type="entry name" value="Spore_coat_CotD"/>
</dbReference>
<dbReference type="Proteomes" id="UP000831537">
    <property type="component" value="Chromosome"/>
</dbReference>
<evidence type="ECO:0000313" key="2">
    <source>
        <dbReference type="Proteomes" id="UP000831537"/>
    </source>
</evidence>
<proteinExistence type="predicted"/>